<dbReference type="InterPro" id="IPR050179">
    <property type="entry name" value="Trans_hexapeptide_repeat"/>
</dbReference>
<evidence type="ECO:0000256" key="7">
    <source>
        <dbReference type="HAMAP-Rule" id="MF_01691"/>
    </source>
</evidence>
<keyword evidence="3 7" id="KW-0677">Repeat</keyword>
<dbReference type="SUPFAM" id="SSF51161">
    <property type="entry name" value="Trimeric LpxA-like enzymes"/>
    <property type="match status" value="1"/>
</dbReference>
<keyword evidence="4 7" id="KW-0220">Diaminopimelate biosynthesis</keyword>
<keyword evidence="1 7" id="KW-0028">Amino-acid biosynthesis</keyword>
<evidence type="ECO:0000313" key="10">
    <source>
        <dbReference type="Proteomes" id="UP000294292"/>
    </source>
</evidence>
<dbReference type="Gene3D" id="2.160.10.10">
    <property type="entry name" value="Hexapeptide repeat proteins"/>
    <property type="match status" value="1"/>
</dbReference>
<dbReference type="InterPro" id="IPR011004">
    <property type="entry name" value="Trimer_LpxA-like_sf"/>
</dbReference>
<dbReference type="InterPro" id="IPR019873">
    <property type="entry name" value="DapH"/>
</dbReference>
<dbReference type="RefSeq" id="WP_134210211.1">
    <property type="nucleotide sequence ID" value="NZ_CP038015.1"/>
</dbReference>
<evidence type="ECO:0000256" key="4">
    <source>
        <dbReference type="ARBA" id="ARBA00022915"/>
    </source>
</evidence>
<dbReference type="UniPathway" id="UPA00034">
    <property type="reaction ID" value="UER00022"/>
</dbReference>
<evidence type="ECO:0000256" key="6">
    <source>
        <dbReference type="ARBA" id="ARBA00023315"/>
    </source>
</evidence>
<keyword evidence="2 7" id="KW-0808">Transferase</keyword>
<dbReference type="EC" id="2.3.1.89" evidence="7"/>
<dbReference type="PANTHER" id="PTHR43300:SF10">
    <property type="entry name" value="2,3,4,5-TETRAHYDROPYRIDINE-2,6-DICARBOXYLATE N-ACETYLTRANSFERASE"/>
    <property type="match status" value="1"/>
</dbReference>
<dbReference type="PROSITE" id="PS00101">
    <property type="entry name" value="HEXAPEP_TRANSFERASES"/>
    <property type="match status" value="1"/>
</dbReference>
<dbReference type="GO" id="GO:0047200">
    <property type="term" value="F:tetrahydrodipicolinate N-acetyltransferase activity"/>
    <property type="evidence" value="ECO:0007669"/>
    <property type="project" value="UniProtKB-UniRule"/>
</dbReference>
<dbReference type="PANTHER" id="PTHR43300">
    <property type="entry name" value="ACETYLTRANSFERASE"/>
    <property type="match status" value="1"/>
</dbReference>
<comment type="pathway">
    <text evidence="7">Amino-acid biosynthesis; L-lysine biosynthesis via DAP pathway; LL-2,6-diaminopimelate from (S)-tetrahydrodipicolinate (acetylase route): step 1/3.</text>
</comment>
<dbReference type="KEGG" id="panc:E2636_10900"/>
<dbReference type="Pfam" id="PF00132">
    <property type="entry name" value="Hexapep"/>
    <property type="match status" value="1"/>
</dbReference>
<dbReference type="EMBL" id="CP038015">
    <property type="protein sequence ID" value="QBP41620.1"/>
    <property type="molecule type" value="Genomic_DNA"/>
</dbReference>
<dbReference type="GO" id="GO:0019877">
    <property type="term" value="P:diaminopimelate biosynthetic process"/>
    <property type="evidence" value="ECO:0007669"/>
    <property type="project" value="UniProtKB-UniRule"/>
</dbReference>
<dbReference type="Pfam" id="PF14602">
    <property type="entry name" value="Hexapep_2"/>
    <property type="match status" value="1"/>
</dbReference>
<dbReference type="Proteomes" id="UP000294292">
    <property type="component" value="Chromosome"/>
</dbReference>
<dbReference type="CDD" id="cd03350">
    <property type="entry name" value="LbH_THP_succinylT"/>
    <property type="match status" value="1"/>
</dbReference>
<gene>
    <name evidence="9" type="primary">dapD</name>
    <name evidence="7" type="synonym">dapH</name>
    <name evidence="9" type="ORF">E2636_10900</name>
</gene>
<dbReference type="AlphaFoldDB" id="A0A4P6ZY84"/>
<proteinExistence type="inferred from homology"/>
<comment type="similarity">
    <text evidence="7">Belongs to the transferase hexapeptide repeat family. DapH subfamily.</text>
</comment>
<keyword evidence="5 7" id="KW-0457">Lysine biosynthesis</keyword>
<dbReference type="InterPro" id="IPR001451">
    <property type="entry name" value="Hexapep"/>
</dbReference>
<comment type="function">
    <text evidence="7">Catalyzes the transfer of an acetyl group from acetyl-CoA to tetrahydrodipicolinate.</text>
</comment>
<keyword evidence="10" id="KW-1185">Reference proteome</keyword>
<evidence type="ECO:0000256" key="1">
    <source>
        <dbReference type="ARBA" id="ARBA00022605"/>
    </source>
</evidence>
<evidence type="ECO:0000313" key="9">
    <source>
        <dbReference type="EMBL" id="QBP41620.1"/>
    </source>
</evidence>
<protein>
    <recommendedName>
        <fullName evidence="7">2,3,4,5-tetrahydropyridine-2,6-dicarboxylate N-acetyltransferase</fullName>
        <ecNumber evidence="7">2.3.1.89</ecNumber>
    </recommendedName>
    <alternativeName>
        <fullName evidence="7">Tetrahydrodipicolinate N-acetyltransferase</fullName>
        <shortName evidence="7">THP acetyltransferase</shortName>
        <shortName evidence="7">Tetrahydropicolinate acetylase</shortName>
    </alternativeName>
</protein>
<evidence type="ECO:0000259" key="8">
    <source>
        <dbReference type="Pfam" id="PF08503"/>
    </source>
</evidence>
<dbReference type="HAMAP" id="MF_01691">
    <property type="entry name" value="DapH"/>
    <property type="match status" value="1"/>
</dbReference>
<feature type="domain" description="2,3,4,5-tetrahydropyridine-2,6-dicarboxylate N-acetyltransferase N-terminal" evidence="8">
    <location>
        <begin position="4"/>
        <end position="88"/>
    </location>
</feature>
<accession>A0A4P6ZY84</accession>
<dbReference type="InterPro" id="IPR013710">
    <property type="entry name" value="DapH_N"/>
</dbReference>
<reference evidence="9 10" key="1">
    <citation type="submission" date="2019-03" db="EMBL/GenBank/DDBJ databases">
        <title>Complete genome sequence of Paenisporosarcina antarctica CGMCC 1.6503T.</title>
        <authorList>
            <person name="Rong J.-C."/>
            <person name="Chi N.-Y."/>
            <person name="Zhang Q.-F."/>
        </authorList>
    </citation>
    <scope>NUCLEOTIDE SEQUENCE [LARGE SCALE GENOMIC DNA]</scope>
    <source>
        <strain evidence="9 10">CGMCC 1.6503</strain>
    </source>
</reference>
<dbReference type="InterPro" id="IPR018357">
    <property type="entry name" value="Hexapep_transf_CS"/>
</dbReference>
<dbReference type="GO" id="GO:0009089">
    <property type="term" value="P:lysine biosynthetic process via diaminopimelate"/>
    <property type="evidence" value="ECO:0007669"/>
    <property type="project" value="UniProtKB-UniRule"/>
</dbReference>
<name>A0A4P6ZY84_9BACL</name>
<sequence length="237" mass="25192">MKQMDAYEIISYIQHAKKSTPVKVYVNGKDLKEISFGENTKVFGEGNSLVLFGEWSEIEPALATYKDRITDMVVENDCRNSAIPLVDLKGINSRIEPGAFIRDQVEIGNNCIIMMGAVINIGAVIGDGTMIDMGAILGGRATVGKNCHIGAGAVLAGVIEPPSAMPVIVEDDVLIGANAVVLEGVKIGKGSVVAAGAIVTKDVPPYTVVAGMPAKVIKEIDDKTKSKTEIMHELRQL</sequence>
<evidence type="ECO:0000256" key="3">
    <source>
        <dbReference type="ARBA" id="ARBA00022737"/>
    </source>
</evidence>
<evidence type="ECO:0000256" key="5">
    <source>
        <dbReference type="ARBA" id="ARBA00023154"/>
    </source>
</evidence>
<evidence type="ECO:0000256" key="2">
    <source>
        <dbReference type="ARBA" id="ARBA00022679"/>
    </source>
</evidence>
<dbReference type="NCBIfam" id="TIGR03532">
    <property type="entry name" value="DapD_Ac"/>
    <property type="match status" value="1"/>
</dbReference>
<dbReference type="OrthoDB" id="9788080at2"/>
<dbReference type="Gene3D" id="3.30.70.250">
    <property type="entry name" value="Malonyl-CoA ACP transacylase, ACP-binding"/>
    <property type="match status" value="1"/>
</dbReference>
<dbReference type="Pfam" id="PF08503">
    <property type="entry name" value="DapH_N"/>
    <property type="match status" value="1"/>
</dbReference>
<organism evidence="9 10">
    <name type="scientific">Paenisporosarcina antarctica</name>
    <dbReference type="NCBI Taxonomy" id="417367"/>
    <lineage>
        <taxon>Bacteria</taxon>
        <taxon>Bacillati</taxon>
        <taxon>Bacillota</taxon>
        <taxon>Bacilli</taxon>
        <taxon>Bacillales</taxon>
        <taxon>Caryophanaceae</taxon>
        <taxon>Paenisporosarcina</taxon>
    </lineage>
</organism>
<keyword evidence="6 7" id="KW-0012">Acyltransferase</keyword>
<comment type="catalytic activity">
    <reaction evidence="7">
        <text>(S)-2,3,4,5-tetrahydrodipicolinate + acetyl-CoA + H2O = L-2-acetamido-6-oxoheptanedioate + CoA</text>
        <dbReference type="Rhea" id="RHEA:13085"/>
        <dbReference type="ChEBI" id="CHEBI:15377"/>
        <dbReference type="ChEBI" id="CHEBI:16845"/>
        <dbReference type="ChEBI" id="CHEBI:57287"/>
        <dbReference type="ChEBI" id="CHEBI:57288"/>
        <dbReference type="ChEBI" id="CHEBI:58117"/>
        <dbReference type="EC" id="2.3.1.89"/>
    </reaction>
</comment>